<dbReference type="Proteomes" id="UP000199410">
    <property type="component" value="Unassembled WGS sequence"/>
</dbReference>
<dbReference type="AlphaFoldDB" id="A0A1H9SKS3"/>
<comment type="caution">
    <text evidence="1">The sequence shown here is derived from an EMBL/GenBank/DDBJ whole genome shotgun (WGS) entry which is preliminary data.</text>
</comment>
<name>A0A1H9SKS3_9BACI</name>
<evidence type="ECO:0000313" key="2">
    <source>
        <dbReference type="Proteomes" id="UP000199410"/>
    </source>
</evidence>
<dbReference type="InterPro" id="IPR021247">
    <property type="entry name" value="DUF2785"/>
</dbReference>
<dbReference type="RefSeq" id="WP_089987388.1">
    <property type="nucleotide sequence ID" value="NZ_FMVP01000029.1"/>
</dbReference>
<dbReference type="Pfam" id="PF10978">
    <property type="entry name" value="DUF2785"/>
    <property type="match status" value="1"/>
</dbReference>
<reference evidence="1 2" key="1">
    <citation type="submission" date="2016-10" db="EMBL/GenBank/DDBJ databases">
        <authorList>
            <person name="Varghese N."/>
            <person name="Submissions S."/>
        </authorList>
    </citation>
    <scope>NUCLEOTIDE SEQUENCE [LARGE SCALE GENOMIC DNA]</scope>
    <source>
        <strain evidence="1 2">TC-13</strain>
    </source>
</reference>
<protein>
    <recommendedName>
        <fullName evidence="3">DUF2785 domain-containing protein</fullName>
    </recommendedName>
</protein>
<gene>
    <name evidence="1" type="ORF">SAMN02787113_04735</name>
</gene>
<dbReference type="EMBL" id="FOEL01000029">
    <property type="protein sequence ID" value="SER84859.1"/>
    <property type="molecule type" value="Genomic_DNA"/>
</dbReference>
<proteinExistence type="predicted"/>
<organism evidence="1 2">
    <name type="scientific">Lysinibacillus fusiformis</name>
    <dbReference type="NCBI Taxonomy" id="28031"/>
    <lineage>
        <taxon>Bacteria</taxon>
        <taxon>Bacillati</taxon>
        <taxon>Bacillota</taxon>
        <taxon>Bacilli</taxon>
        <taxon>Bacillales</taxon>
        <taxon>Bacillaceae</taxon>
        <taxon>Lysinibacillus</taxon>
    </lineage>
</organism>
<accession>A0A1H9SKS3</accession>
<evidence type="ECO:0000313" key="1">
    <source>
        <dbReference type="EMBL" id="SER84859.1"/>
    </source>
</evidence>
<evidence type="ECO:0008006" key="3">
    <source>
        <dbReference type="Google" id="ProtNLM"/>
    </source>
</evidence>
<sequence length="280" mass="32327">MIQNILMAGDLKDKLSAIKQGQTAWEQVNQEQLLQSMLAHIGSTDSELRDTYIYSSFYEWILEKNLLDHRCLTKLWHYCLDHLLLNGIEEEESDGVFTRSFTTLLVALILARDLKDNFLSQDSIEEGQTKLLAYVKAEMDVRGFVPGKGWAHSVAHISDAMDELVKNPKIKKTAYDDMLHALWSMYLQPHYIFIHDEDERLLVPIFAMLERGLAQNEVVQLIQQMPATLSTLKDQLDEANFYIIRFNCKTLLKSFFIQTNHQAQYASLHQSIVTCLNEIN</sequence>